<evidence type="ECO:0000256" key="2">
    <source>
        <dbReference type="ARBA" id="ARBA00023274"/>
    </source>
</evidence>
<evidence type="ECO:0000256" key="1">
    <source>
        <dbReference type="ARBA" id="ARBA00007337"/>
    </source>
</evidence>
<protein>
    <submittedName>
        <fullName evidence="4">Ribosomal protein L7ae</fullName>
    </submittedName>
</protein>
<keyword evidence="2" id="KW-0687">Ribonucleoprotein</keyword>
<organism evidence="4">
    <name type="scientific">Amorphochlora amoebiformis</name>
    <dbReference type="NCBI Taxonomy" id="1561963"/>
    <lineage>
        <taxon>Eukaryota</taxon>
        <taxon>Sar</taxon>
        <taxon>Rhizaria</taxon>
        <taxon>Cercozoa</taxon>
        <taxon>Chlorarachniophyceae</taxon>
        <taxon>Amorphochlora</taxon>
    </lineage>
</organism>
<evidence type="ECO:0000259" key="3">
    <source>
        <dbReference type="Pfam" id="PF01248"/>
    </source>
</evidence>
<dbReference type="InterPro" id="IPR004038">
    <property type="entry name" value="Ribosomal_eL8/eL30/eS12/Gad45"/>
</dbReference>
<reference evidence="4" key="1">
    <citation type="journal article" date="2015" name="Genome Biol. Evol.">
        <title>Nucleomorph Genome Sequences of Two Chlorarachniophytes, Amorphochlora amoebiformis and Lotharella vacuolata.</title>
        <authorList>
            <person name="Suzuki S."/>
            <person name="Shirato S."/>
            <person name="Hirakawa Y."/>
            <person name="Ishida K."/>
        </authorList>
    </citation>
    <scope>NUCLEOTIDE SEQUENCE</scope>
    <source>
        <strain evidence="4">CCMP2058</strain>
    </source>
</reference>
<dbReference type="PANTHER" id="PTHR23105">
    <property type="entry name" value="RIBOSOMAL PROTEIN L7AE FAMILY MEMBER"/>
    <property type="match status" value="1"/>
</dbReference>
<dbReference type="Gene3D" id="3.30.1330.30">
    <property type="match status" value="1"/>
</dbReference>
<proteinExistence type="inferred from homology"/>
<feature type="domain" description="Ribosomal protein eL8/eL30/eS12/Gadd45" evidence="3">
    <location>
        <begin position="23"/>
        <end position="112"/>
    </location>
</feature>
<dbReference type="SMR" id="A0A0H5BKS7"/>
<dbReference type="Pfam" id="PF01248">
    <property type="entry name" value="Ribosomal_L7Ae"/>
    <property type="match status" value="1"/>
</dbReference>
<evidence type="ECO:0000313" key="4">
    <source>
        <dbReference type="EMBL" id="BAS01890.1"/>
    </source>
</evidence>
<dbReference type="EMBL" id="AB996603">
    <property type="protein sequence ID" value="BAS01890.1"/>
    <property type="molecule type" value="Genomic_DNA"/>
</dbReference>
<dbReference type="InterPro" id="IPR029064">
    <property type="entry name" value="Ribosomal_eL30-like_sf"/>
</dbReference>
<geneLocation type="nucleomorph" evidence="4"/>
<dbReference type="GO" id="GO:0003723">
    <property type="term" value="F:RNA binding"/>
    <property type="evidence" value="ECO:0007669"/>
    <property type="project" value="InterPro"/>
</dbReference>
<name>A0A0H5BKS7_9EUKA</name>
<comment type="similarity">
    <text evidence="1">Belongs to the eukaryotic ribosomal protein eL8 family.</text>
</comment>
<dbReference type="SUPFAM" id="SSF55315">
    <property type="entry name" value="L30e-like"/>
    <property type="match status" value="1"/>
</dbReference>
<gene>
    <name evidence="4" type="primary">rpl7Ae</name>
</gene>
<keyword evidence="4" id="KW-0689">Ribosomal protein</keyword>
<dbReference type="PRINTS" id="PR00881">
    <property type="entry name" value="L7ARS6FAMILY"/>
</dbReference>
<dbReference type="InterPro" id="IPR050257">
    <property type="entry name" value="eL8/uL1-like"/>
</dbReference>
<dbReference type="AlphaFoldDB" id="A0A0H5BKS7"/>
<keyword evidence="4" id="KW-0542">Nucleomorph</keyword>
<dbReference type="GO" id="GO:1990904">
    <property type="term" value="C:ribonucleoprotein complex"/>
    <property type="evidence" value="ECO:0007669"/>
    <property type="project" value="UniProtKB-KW"/>
</dbReference>
<sequence length="128" mass="14156">MGKELEICVEPLANNQLTNLIFSVIAISKKLKILKSGINEVIKNIRKGKVKLVILSADCDPIGIILNIPLICEDKVRNYSKQIKYVFVPSKGALGRACGLSRSVAACAILLNNFQIINNSLEYIENWV</sequence>
<accession>A0A0H5BKS7</accession>
<dbReference type="InterPro" id="IPR018492">
    <property type="entry name" value="Ribosomal_eL8/Nhp2"/>
</dbReference>
<dbReference type="GO" id="GO:0005840">
    <property type="term" value="C:ribosome"/>
    <property type="evidence" value="ECO:0007669"/>
    <property type="project" value="UniProtKB-KW"/>
</dbReference>